<sequence>MAAINLRKAGFTGSLLGQESPEFAPASHRFSAISERKARFIAFPKSAQDVSTAVVFATEFNLRIAIKCGGHHASGSNSVEDGLVIDLGDLKYVHVNEKDNSVNVAGGCVWGDIYPVLRDHSIVCVGGGVHDVGVGGHLTGGGFGPLTHKFGMACDNVLSVKVVLADGRIVVANEEENYDLFWAIKGGTSQFGVVTEFTLRTFPDPGPFYFRSIGIRSEDLSALIPRYEDFIHKRHGWEDGMLVFLGFLRKLPENIPLIVANITGLGSVNQHAELFSSLFDGITPIFDHFTDCPSPVEISHVMDDLLLGGPRRIATAGVPITAIAPGLLQNVWNRWLNYTTSNPDSVTTKIVFELHGTKRYRPELSCIPVQSPVHHMVLISEEHNNAVGDDRALDWVREISAHIRRQHTLHTGKDLGLHANGCMSDQKVEHLWGQNLPRLRRVKVSLPGFKSTGCVLMCPAKAKYDPTCIFDRGWHIDPDFAKL</sequence>
<protein>
    <submittedName>
        <fullName evidence="1">Uncharacterized protein</fullName>
    </submittedName>
</protein>
<comment type="caution">
    <text evidence="1">The sequence shown here is derived from an EMBL/GenBank/DDBJ whole genome shotgun (WGS) entry which is preliminary data.</text>
</comment>
<dbReference type="Proteomes" id="UP001148629">
    <property type="component" value="Unassembled WGS sequence"/>
</dbReference>
<organism evidence="1 2">
    <name type="scientific">Fusarium decemcellulare</name>
    <dbReference type="NCBI Taxonomy" id="57161"/>
    <lineage>
        <taxon>Eukaryota</taxon>
        <taxon>Fungi</taxon>
        <taxon>Dikarya</taxon>
        <taxon>Ascomycota</taxon>
        <taxon>Pezizomycotina</taxon>
        <taxon>Sordariomycetes</taxon>
        <taxon>Hypocreomycetidae</taxon>
        <taxon>Hypocreales</taxon>
        <taxon>Nectriaceae</taxon>
        <taxon>Fusarium</taxon>
        <taxon>Fusarium decemcellulare species complex</taxon>
    </lineage>
</organism>
<proteinExistence type="predicted"/>
<evidence type="ECO:0000313" key="2">
    <source>
        <dbReference type="Proteomes" id="UP001148629"/>
    </source>
</evidence>
<keyword evidence="2" id="KW-1185">Reference proteome</keyword>
<reference evidence="1" key="1">
    <citation type="submission" date="2022-08" db="EMBL/GenBank/DDBJ databases">
        <title>Genome Sequence of Fusarium decemcellulare.</title>
        <authorList>
            <person name="Buettner E."/>
        </authorList>
    </citation>
    <scope>NUCLEOTIDE SEQUENCE</scope>
    <source>
        <strain evidence="1">Babe19</strain>
    </source>
</reference>
<dbReference type="EMBL" id="JANRMS010000042">
    <property type="protein sequence ID" value="KAJ3548660.1"/>
    <property type="molecule type" value="Genomic_DNA"/>
</dbReference>
<evidence type="ECO:0000313" key="1">
    <source>
        <dbReference type="EMBL" id="KAJ3548660.1"/>
    </source>
</evidence>
<accession>A0ACC1SY42</accession>
<gene>
    <name evidence="1" type="ORF">NM208_g900</name>
</gene>
<name>A0ACC1SY42_9HYPO</name>